<dbReference type="EMBL" id="JACOPR010000001">
    <property type="protein sequence ID" value="MBC5729705.1"/>
    <property type="molecule type" value="Genomic_DNA"/>
</dbReference>
<dbReference type="InterPro" id="IPR048279">
    <property type="entry name" value="MdtK-like"/>
</dbReference>
<keyword evidence="4 7" id="KW-0812">Transmembrane</keyword>
<feature type="transmembrane region" description="Helical" evidence="7">
    <location>
        <begin position="230"/>
        <end position="258"/>
    </location>
</feature>
<feature type="transmembrane region" description="Helical" evidence="7">
    <location>
        <begin position="264"/>
        <end position="285"/>
    </location>
</feature>
<evidence type="ECO:0000313" key="9">
    <source>
        <dbReference type="Proteomes" id="UP000660021"/>
    </source>
</evidence>
<evidence type="ECO:0000256" key="4">
    <source>
        <dbReference type="ARBA" id="ARBA00022692"/>
    </source>
</evidence>
<sequence length="438" mass="46584">MRQSALYREFTTYVTLNILGSLGLSCYILADTFFVASRLGADGLTALNLAISVFGLLNGLGMMLGIGGGARYSIFQAQGMEREANRTFTIAFLTGAGLGLFFALCGLFFARPLAALLGAEGHILPMCATYLRTALSFAPFFILNQVMTAFVRNDGNPKLAMAAMLTSSLTNIVLDYVFLYPLDMGIFGAAFATGVAPVVGLLLSSLHILTGRSRFRLVREPMRPRHLFSLSALGGAAFLNECSTSVVLVVFNLLILHLAGNLGVAAYSIVANLAFVMLGIFNGISNGTQPLVSQACGRGDLPRQRTLYRMALILATVFGVGITALGLFASPPLVALFNSAGDPALQSLAEGGMHLYFLGFLFVGFNLITASYLGATERPLPSSLLSFFRGFVGIVVLALCFGLLFGLTGVWLAFPAAELLTALAGAAVQRREFLRTQN</sequence>
<dbReference type="RefSeq" id="WP_186962938.1">
    <property type="nucleotide sequence ID" value="NZ_JACOPR010000001.1"/>
</dbReference>
<feature type="transmembrane region" description="Helical" evidence="7">
    <location>
        <begin position="159"/>
        <end position="180"/>
    </location>
</feature>
<keyword evidence="5 7" id="KW-1133">Transmembrane helix</keyword>
<dbReference type="PANTHER" id="PTHR43823:SF3">
    <property type="entry name" value="MULTIDRUG EXPORT PROTEIN MEPA"/>
    <property type="match status" value="1"/>
</dbReference>
<keyword evidence="2" id="KW-0813">Transport</keyword>
<evidence type="ECO:0000256" key="7">
    <source>
        <dbReference type="SAM" id="Phobius"/>
    </source>
</evidence>
<dbReference type="PIRSF" id="PIRSF006603">
    <property type="entry name" value="DinF"/>
    <property type="match status" value="1"/>
</dbReference>
<protein>
    <submittedName>
        <fullName evidence="8">MATE family efflux transporter</fullName>
    </submittedName>
</protein>
<dbReference type="Proteomes" id="UP000660021">
    <property type="component" value="Unassembled WGS sequence"/>
</dbReference>
<feature type="transmembrane region" description="Helical" evidence="7">
    <location>
        <begin position="12"/>
        <end position="34"/>
    </location>
</feature>
<feature type="transmembrane region" description="Helical" evidence="7">
    <location>
        <begin position="88"/>
        <end position="110"/>
    </location>
</feature>
<organism evidence="8 9">
    <name type="scientific">Pseudoflavonifractor hominis</name>
    <dbReference type="NCBI Taxonomy" id="2763059"/>
    <lineage>
        <taxon>Bacteria</taxon>
        <taxon>Bacillati</taxon>
        <taxon>Bacillota</taxon>
        <taxon>Clostridia</taxon>
        <taxon>Eubacteriales</taxon>
        <taxon>Oscillospiraceae</taxon>
        <taxon>Pseudoflavonifractor</taxon>
    </lineage>
</organism>
<feature type="transmembrane region" description="Helical" evidence="7">
    <location>
        <begin position="186"/>
        <end position="209"/>
    </location>
</feature>
<feature type="transmembrane region" description="Helical" evidence="7">
    <location>
        <begin position="130"/>
        <end position="147"/>
    </location>
</feature>
<feature type="transmembrane region" description="Helical" evidence="7">
    <location>
        <begin position="387"/>
        <end position="405"/>
    </location>
</feature>
<feature type="transmembrane region" description="Helical" evidence="7">
    <location>
        <begin position="355"/>
        <end position="375"/>
    </location>
</feature>
<dbReference type="PROSITE" id="PS51257">
    <property type="entry name" value="PROKAR_LIPOPROTEIN"/>
    <property type="match status" value="1"/>
</dbReference>
<name>A0ABR7HQA5_9FIRM</name>
<evidence type="ECO:0000256" key="2">
    <source>
        <dbReference type="ARBA" id="ARBA00022448"/>
    </source>
</evidence>
<comment type="caution">
    <text evidence="8">The sequence shown here is derived from an EMBL/GenBank/DDBJ whole genome shotgun (WGS) entry which is preliminary data.</text>
</comment>
<dbReference type="PANTHER" id="PTHR43823">
    <property type="entry name" value="SPORULATION PROTEIN YKVU"/>
    <property type="match status" value="1"/>
</dbReference>
<evidence type="ECO:0000256" key="5">
    <source>
        <dbReference type="ARBA" id="ARBA00022989"/>
    </source>
</evidence>
<dbReference type="Pfam" id="PF01554">
    <property type="entry name" value="MatE"/>
    <property type="match status" value="2"/>
</dbReference>
<keyword evidence="3" id="KW-1003">Cell membrane</keyword>
<evidence type="ECO:0000256" key="6">
    <source>
        <dbReference type="ARBA" id="ARBA00023136"/>
    </source>
</evidence>
<evidence type="ECO:0000256" key="3">
    <source>
        <dbReference type="ARBA" id="ARBA00022475"/>
    </source>
</evidence>
<feature type="transmembrane region" description="Helical" evidence="7">
    <location>
        <begin position="411"/>
        <end position="428"/>
    </location>
</feature>
<evidence type="ECO:0000256" key="1">
    <source>
        <dbReference type="ARBA" id="ARBA00004651"/>
    </source>
</evidence>
<keyword evidence="6 7" id="KW-0472">Membrane</keyword>
<feature type="transmembrane region" description="Helical" evidence="7">
    <location>
        <begin position="46"/>
        <end position="67"/>
    </location>
</feature>
<evidence type="ECO:0000313" key="8">
    <source>
        <dbReference type="EMBL" id="MBC5729705.1"/>
    </source>
</evidence>
<dbReference type="InterPro" id="IPR051327">
    <property type="entry name" value="MATE_MepA_subfamily"/>
</dbReference>
<keyword evidence="9" id="KW-1185">Reference proteome</keyword>
<reference evidence="8 9" key="1">
    <citation type="submission" date="2020-08" db="EMBL/GenBank/DDBJ databases">
        <title>Genome public.</title>
        <authorList>
            <person name="Liu C."/>
            <person name="Sun Q."/>
        </authorList>
    </citation>
    <scope>NUCLEOTIDE SEQUENCE [LARGE SCALE GENOMIC DNA]</scope>
    <source>
        <strain evidence="8 9">New-38</strain>
    </source>
</reference>
<comment type="subcellular location">
    <subcellularLocation>
        <location evidence="1">Cell membrane</location>
        <topology evidence="1">Multi-pass membrane protein</topology>
    </subcellularLocation>
</comment>
<dbReference type="InterPro" id="IPR002528">
    <property type="entry name" value="MATE_fam"/>
</dbReference>
<gene>
    <name evidence="8" type="ORF">H8S34_02515</name>
</gene>
<proteinExistence type="predicted"/>
<feature type="transmembrane region" description="Helical" evidence="7">
    <location>
        <begin position="306"/>
        <end position="329"/>
    </location>
</feature>
<accession>A0ABR7HQA5</accession>